<dbReference type="Proteomes" id="UP000320762">
    <property type="component" value="Unassembled WGS sequence"/>
</dbReference>
<reference evidence="3 4" key="1">
    <citation type="journal article" date="2019" name="New Phytol.">
        <title>Comparative genomics reveals unique wood-decay strategies and fruiting body development in the Schizophyllaceae.</title>
        <authorList>
            <person name="Almasi E."/>
            <person name="Sahu N."/>
            <person name="Krizsan K."/>
            <person name="Balint B."/>
            <person name="Kovacs G.M."/>
            <person name="Kiss B."/>
            <person name="Cseklye J."/>
            <person name="Drula E."/>
            <person name="Henrissat B."/>
            <person name="Nagy I."/>
            <person name="Chovatia M."/>
            <person name="Adam C."/>
            <person name="LaButti K."/>
            <person name="Lipzen A."/>
            <person name="Riley R."/>
            <person name="Grigoriev I.V."/>
            <person name="Nagy L.G."/>
        </authorList>
    </citation>
    <scope>NUCLEOTIDE SEQUENCE [LARGE SCALE GENOMIC DNA]</scope>
    <source>
        <strain evidence="3 4">NL-1724</strain>
    </source>
</reference>
<accession>A0A550CP91</accession>
<keyword evidence="1" id="KW-0732">Signal</keyword>
<organism evidence="3 4">
    <name type="scientific">Schizophyllum amplum</name>
    <dbReference type="NCBI Taxonomy" id="97359"/>
    <lineage>
        <taxon>Eukaryota</taxon>
        <taxon>Fungi</taxon>
        <taxon>Dikarya</taxon>
        <taxon>Basidiomycota</taxon>
        <taxon>Agaricomycotina</taxon>
        <taxon>Agaricomycetes</taxon>
        <taxon>Agaricomycetidae</taxon>
        <taxon>Agaricales</taxon>
        <taxon>Schizophyllaceae</taxon>
        <taxon>Schizophyllum</taxon>
    </lineage>
</organism>
<dbReference type="InterPro" id="IPR011089">
    <property type="entry name" value="GmrSD_C"/>
</dbReference>
<proteinExistence type="predicted"/>
<feature type="signal peptide" evidence="1">
    <location>
        <begin position="1"/>
        <end position="41"/>
    </location>
</feature>
<dbReference type="EMBL" id="VDMD01000003">
    <property type="protein sequence ID" value="TRM66622.1"/>
    <property type="molecule type" value="Genomic_DNA"/>
</dbReference>
<gene>
    <name evidence="3" type="ORF">BD626DRAFT_483269</name>
</gene>
<evidence type="ECO:0000259" key="2">
    <source>
        <dbReference type="Pfam" id="PF07510"/>
    </source>
</evidence>
<keyword evidence="4" id="KW-1185">Reference proteome</keyword>
<dbReference type="PANTHER" id="PTHR24094">
    <property type="entry name" value="SECRETED PROTEIN"/>
    <property type="match status" value="1"/>
</dbReference>
<protein>
    <recommendedName>
        <fullName evidence="2">GmrSD restriction endonucleases C-terminal domain-containing protein</fullName>
    </recommendedName>
</protein>
<dbReference type="Pfam" id="PF07510">
    <property type="entry name" value="GmrSD_C"/>
    <property type="match status" value="1"/>
</dbReference>
<comment type="caution">
    <text evidence="3">The sequence shown here is derived from an EMBL/GenBank/DDBJ whole genome shotgun (WGS) entry which is preliminary data.</text>
</comment>
<evidence type="ECO:0000313" key="3">
    <source>
        <dbReference type="EMBL" id="TRM66622.1"/>
    </source>
</evidence>
<feature type="domain" description="GmrSD restriction endonucleases C-terminal" evidence="2">
    <location>
        <begin position="122"/>
        <end position="228"/>
    </location>
</feature>
<dbReference type="PANTHER" id="PTHR24094:SF15">
    <property type="entry name" value="AMP-DEPENDENT SYNTHETASE_LIGASE DOMAIN-CONTAINING PROTEIN-RELATED"/>
    <property type="match status" value="1"/>
</dbReference>
<sequence>MPLGSSFVPPSHPPPRISRACLIMLSLASLALLTFASGALAAPFKPRALNTRSLPNVIDASTAKSYLDELTVEEESNSPAYDRDLFNTWITIEGTCNTREYVLKRDATEVEVGSDCYPTSGQWTSEYDDVSTTDPADLDIDHIVPLKEVWVSGARNWDDDQREAIANDVTRPQLIAVTDNLNQSKGDKDIAEWVPPLDSYVCTYVQAWVQVKQYYKLSVDSAEKDAIAGYLADC</sequence>
<dbReference type="AlphaFoldDB" id="A0A550CP91"/>
<dbReference type="OrthoDB" id="3162605at2759"/>
<dbReference type="STRING" id="97359.A0A550CP91"/>
<evidence type="ECO:0000313" key="4">
    <source>
        <dbReference type="Proteomes" id="UP000320762"/>
    </source>
</evidence>
<feature type="chain" id="PRO_5021960158" description="GmrSD restriction endonucleases C-terminal domain-containing protein" evidence="1">
    <location>
        <begin position="42"/>
        <end position="234"/>
    </location>
</feature>
<name>A0A550CP91_9AGAR</name>
<evidence type="ECO:0000256" key="1">
    <source>
        <dbReference type="SAM" id="SignalP"/>
    </source>
</evidence>